<reference evidence="1 2" key="1">
    <citation type="submission" date="2016-10" db="EMBL/GenBank/DDBJ databases">
        <title>The Draft Genome Sequence of Actinokineospora bangkokensis 44EHWT reveals the biosynthetic pathway of antifungal compounds Thailandins with unusual extender unit butylmalonyl-CoA.</title>
        <authorList>
            <person name="Greule A."/>
            <person name="Intra B."/>
            <person name="Flemming S."/>
            <person name="Rommel M.G."/>
            <person name="Panbangred W."/>
            <person name="Bechthold A."/>
        </authorList>
    </citation>
    <scope>NUCLEOTIDE SEQUENCE [LARGE SCALE GENOMIC DNA]</scope>
    <source>
        <strain evidence="1 2">44EHW</strain>
    </source>
</reference>
<sequence length="102" mass="11489">MTEHQGFSVDPEELERAARVALSVVDGVRAGWRGDRLDEDAWPADDELTAAVLRYRHALEQAAQRLCEHTRWYGDELGGTARGYRVVDDHVADELRRAGGRD</sequence>
<comment type="caution">
    <text evidence="1">The sequence shown here is derived from an EMBL/GenBank/DDBJ whole genome shotgun (WGS) entry which is preliminary data.</text>
</comment>
<dbReference type="AlphaFoldDB" id="A0A1Q9LFB9"/>
<evidence type="ECO:0008006" key="3">
    <source>
        <dbReference type="Google" id="ProtNLM"/>
    </source>
</evidence>
<name>A0A1Q9LFB9_9PSEU</name>
<evidence type="ECO:0000313" key="1">
    <source>
        <dbReference type="EMBL" id="OLR90710.1"/>
    </source>
</evidence>
<gene>
    <name evidence="1" type="ORF">BJP25_29380</name>
</gene>
<proteinExistence type="predicted"/>
<evidence type="ECO:0000313" key="2">
    <source>
        <dbReference type="Proteomes" id="UP000186040"/>
    </source>
</evidence>
<organism evidence="1 2">
    <name type="scientific">Actinokineospora bangkokensis</name>
    <dbReference type="NCBI Taxonomy" id="1193682"/>
    <lineage>
        <taxon>Bacteria</taxon>
        <taxon>Bacillati</taxon>
        <taxon>Actinomycetota</taxon>
        <taxon>Actinomycetes</taxon>
        <taxon>Pseudonocardiales</taxon>
        <taxon>Pseudonocardiaceae</taxon>
        <taxon>Actinokineospora</taxon>
    </lineage>
</organism>
<protein>
    <recommendedName>
        <fullName evidence="3">PE domain-containing protein</fullName>
    </recommendedName>
</protein>
<dbReference type="EMBL" id="MKQR01000026">
    <property type="protein sequence ID" value="OLR90710.1"/>
    <property type="molecule type" value="Genomic_DNA"/>
</dbReference>
<accession>A0A1Q9LFB9</accession>
<dbReference type="STRING" id="1193682.BJP25_29380"/>
<dbReference type="OrthoDB" id="9815946at2"/>
<dbReference type="RefSeq" id="WP_075977379.1">
    <property type="nucleotide sequence ID" value="NZ_MKQR01000026.1"/>
</dbReference>
<dbReference type="Proteomes" id="UP000186040">
    <property type="component" value="Unassembled WGS sequence"/>
</dbReference>
<keyword evidence="2" id="KW-1185">Reference proteome</keyword>